<reference evidence="10 11" key="1">
    <citation type="submission" date="2020-08" db="EMBL/GenBank/DDBJ databases">
        <title>Genome public.</title>
        <authorList>
            <person name="Liu C."/>
            <person name="Sun Q."/>
        </authorList>
    </citation>
    <scope>NUCLEOTIDE SEQUENCE [LARGE SCALE GENOMIC DNA]</scope>
    <source>
        <strain evidence="10 11">New-7</strain>
    </source>
</reference>
<keyword evidence="5 8" id="KW-0067">ATP-binding</keyword>
<keyword evidence="3 8" id="KW-0547">Nucleotide-binding</keyword>
<proteinExistence type="inferred from homology"/>
<dbReference type="PANTHER" id="PTHR21299">
    <property type="entry name" value="CYTIDYLATE KINASE/PANTOATE-BETA-ALANINE LIGASE"/>
    <property type="match status" value="1"/>
</dbReference>
<dbReference type="GO" id="GO:0016301">
    <property type="term" value="F:kinase activity"/>
    <property type="evidence" value="ECO:0007669"/>
    <property type="project" value="UniProtKB-KW"/>
</dbReference>
<evidence type="ECO:0000259" key="9">
    <source>
        <dbReference type="Pfam" id="PF02224"/>
    </source>
</evidence>
<organism evidence="10 11">
    <name type="scientific">Alistipes hominis</name>
    <dbReference type="NCBI Taxonomy" id="2763015"/>
    <lineage>
        <taxon>Bacteria</taxon>
        <taxon>Pseudomonadati</taxon>
        <taxon>Bacteroidota</taxon>
        <taxon>Bacteroidia</taxon>
        <taxon>Bacteroidales</taxon>
        <taxon>Rikenellaceae</taxon>
        <taxon>Alistipes</taxon>
    </lineage>
</organism>
<dbReference type="InterPro" id="IPR011994">
    <property type="entry name" value="Cytidylate_kinase_dom"/>
</dbReference>
<evidence type="ECO:0000313" key="11">
    <source>
        <dbReference type="Proteomes" id="UP000636891"/>
    </source>
</evidence>
<feature type="domain" description="Cytidylate kinase" evidence="9">
    <location>
        <begin position="11"/>
        <end position="229"/>
    </location>
</feature>
<dbReference type="InterPro" id="IPR003136">
    <property type="entry name" value="Cytidylate_kin"/>
</dbReference>
<comment type="similarity">
    <text evidence="1 8">Belongs to the cytidylate kinase family. Type 1 subfamily.</text>
</comment>
<comment type="catalytic activity">
    <reaction evidence="6 8">
        <text>dCMP + ATP = dCDP + ADP</text>
        <dbReference type="Rhea" id="RHEA:25094"/>
        <dbReference type="ChEBI" id="CHEBI:30616"/>
        <dbReference type="ChEBI" id="CHEBI:57566"/>
        <dbReference type="ChEBI" id="CHEBI:58593"/>
        <dbReference type="ChEBI" id="CHEBI:456216"/>
        <dbReference type="EC" id="2.7.4.25"/>
    </reaction>
</comment>
<evidence type="ECO:0000256" key="3">
    <source>
        <dbReference type="ARBA" id="ARBA00022741"/>
    </source>
</evidence>
<dbReference type="PANTHER" id="PTHR21299:SF2">
    <property type="entry name" value="CYTIDYLATE KINASE"/>
    <property type="match status" value="1"/>
</dbReference>
<keyword evidence="4 8" id="KW-0418">Kinase</keyword>
<name>A0ABR7CIN4_9BACT</name>
<dbReference type="CDD" id="cd02020">
    <property type="entry name" value="CMPK"/>
    <property type="match status" value="1"/>
</dbReference>
<dbReference type="EC" id="2.7.4.25" evidence="8"/>
<evidence type="ECO:0000313" key="10">
    <source>
        <dbReference type="EMBL" id="MBC5615509.1"/>
    </source>
</evidence>
<evidence type="ECO:0000256" key="4">
    <source>
        <dbReference type="ARBA" id="ARBA00022777"/>
    </source>
</evidence>
<dbReference type="RefSeq" id="WP_118656498.1">
    <property type="nucleotide sequence ID" value="NZ_JACOOK010000001.1"/>
</dbReference>
<keyword evidence="2 8" id="KW-0808">Transferase</keyword>
<dbReference type="SUPFAM" id="SSF52540">
    <property type="entry name" value="P-loop containing nucleoside triphosphate hydrolases"/>
    <property type="match status" value="1"/>
</dbReference>
<evidence type="ECO:0000256" key="1">
    <source>
        <dbReference type="ARBA" id="ARBA00009427"/>
    </source>
</evidence>
<dbReference type="Pfam" id="PF02224">
    <property type="entry name" value="Cytidylate_kin"/>
    <property type="match status" value="1"/>
</dbReference>
<evidence type="ECO:0000256" key="6">
    <source>
        <dbReference type="ARBA" id="ARBA00047615"/>
    </source>
</evidence>
<evidence type="ECO:0000256" key="5">
    <source>
        <dbReference type="ARBA" id="ARBA00022840"/>
    </source>
</evidence>
<dbReference type="Gene3D" id="3.40.50.300">
    <property type="entry name" value="P-loop containing nucleotide triphosphate hydrolases"/>
    <property type="match status" value="1"/>
</dbReference>
<dbReference type="Proteomes" id="UP000636891">
    <property type="component" value="Unassembled WGS sequence"/>
</dbReference>
<comment type="catalytic activity">
    <reaction evidence="7 8">
        <text>CMP + ATP = CDP + ADP</text>
        <dbReference type="Rhea" id="RHEA:11600"/>
        <dbReference type="ChEBI" id="CHEBI:30616"/>
        <dbReference type="ChEBI" id="CHEBI:58069"/>
        <dbReference type="ChEBI" id="CHEBI:60377"/>
        <dbReference type="ChEBI" id="CHEBI:456216"/>
        <dbReference type="EC" id="2.7.4.25"/>
    </reaction>
</comment>
<sequence length="239" mass="26734">MKYSPTKKIVIAIDGFSSCGKSTFAKEIAARIGYVFIDTGAMYRAVTLYGLRHGAVQDGDVNEALLIAMLPEIEITFAFNSERGASDIFLNGENVEKRIRSIEVSDLVSKVSGIAAVREQLVRQQQQLGRQKGIVMDGRDIGTVVFPDAELKIFMTADPAIRAQRRYKELEAKGEKVSLEEVERNLRERDHADQTRAVSPLRQAEDAVVLDNSHMTLPEQMDWVMRRIEKITCAPCTSK</sequence>
<dbReference type="HAMAP" id="MF_00238">
    <property type="entry name" value="Cytidyl_kinase_type1"/>
    <property type="match status" value="1"/>
</dbReference>
<protein>
    <recommendedName>
        <fullName evidence="8">Cytidylate kinase</fullName>
        <shortName evidence="8">CK</shortName>
        <ecNumber evidence="8">2.7.4.25</ecNumber>
    </recommendedName>
    <alternativeName>
        <fullName evidence="8">Cytidine monophosphate kinase</fullName>
        <shortName evidence="8">CMP kinase</shortName>
    </alternativeName>
</protein>
<evidence type="ECO:0000256" key="7">
    <source>
        <dbReference type="ARBA" id="ARBA00048478"/>
    </source>
</evidence>
<keyword evidence="11" id="KW-1185">Reference proteome</keyword>
<evidence type="ECO:0000256" key="8">
    <source>
        <dbReference type="HAMAP-Rule" id="MF_00238"/>
    </source>
</evidence>
<gene>
    <name evidence="8" type="primary">cmk</name>
    <name evidence="10" type="ORF">H8S08_00550</name>
</gene>
<dbReference type="NCBIfam" id="TIGR00017">
    <property type="entry name" value="cmk"/>
    <property type="match status" value="1"/>
</dbReference>
<comment type="subcellular location">
    <subcellularLocation>
        <location evidence="8">Cytoplasm</location>
    </subcellularLocation>
</comment>
<feature type="binding site" evidence="8">
    <location>
        <begin position="15"/>
        <end position="23"/>
    </location>
    <ligand>
        <name>ATP</name>
        <dbReference type="ChEBI" id="CHEBI:30616"/>
    </ligand>
</feature>
<dbReference type="InterPro" id="IPR027417">
    <property type="entry name" value="P-loop_NTPase"/>
</dbReference>
<evidence type="ECO:0000256" key="2">
    <source>
        <dbReference type="ARBA" id="ARBA00022679"/>
    </source>
</evidence>
<accession>A0ABR7CIN4</accession>
<keyword evidence="8" id="KW-0963">Cytoplasm</keyword>
<dbReference type="EMBL" id="JACOOK010000001">
    <property type="protein sequence ID" value="MBC5615509.1"/>
    <property type="molecule type" value="Genomic_DNA"/>
</dbReference>
<comment type="caution">
    <text evidence="10">The sequence shown here is derived from an EMBL/GenBank/DDBJ whole genome shotgun (WGS) entry which is preliminary data.</text>
</comment>